<dbReference type="Proteomes" id="UP000177996">
    <property type="component" value="Unassembled WGS sequence"/>
</dbReference>
<gene>
    <name evidence="1" type="ORF">A3D65_03470</name>
</gene>
<organism evidence="1 2">
    <name type="scientific">Candidatus Lloydbacteria bacterium RIFCSPHIGHO2_02_FULL_50_13</name>
    <dbReference type="NCBI Taxonomy" id="1798661"/>
    <lineage>
        <taxon>Bacteria</taxon>
        <taxon>Candidatus Lloydiibacteriota</taxon>
    </lineage>
</organism>
<evidence type="ECO:0000313" key="2">
    <source>
        <dbReference type="Proteomes" id="UP000177996"/>
    </source>
</evidence>
<reference evidence="1 2" key="1">
    <citation type="journal article" date="2016" name="Nat. Commun.">
        <title>Thousands of microbial genomes shed light on interconnected biogeochemical processes in an aquifer system.</title>
        <authorList>
            <person name="Anantharaman K."/>
            <person name="Brown C.T."/>
            <person name="Hug L.A."/>
            <person name="Sharon I."/>
            <person name="Castelle C.J."/>
            <person name="Probst A.J."/>
            <person name="Thomas B.C."/>
            <person name="Singh A."/>
            <person name="Wilkins M.J."/>
            <person name="Karaoz U."/>
            <person name="Brodie E.L."/>
            <person name="Williams K.H."/>
            <person name="Hubbard S.S."/>
            <person name="Banfield J.F."/>
        </authorList>
    </citation>
    <scope>NUCLEOTIDE SEQUENCE [LARGE SCALE GENOMIC DNA]</scope>
</reference>
<dbReference type="EMBL" id="MHLL01000023">
    <property type="protein sequence ID" value="OGZ09196.1"/>
    <property type="molecule type" value="Genomic_DNA"/>
</dbReference>
<dbReference type="AlphaFoldDB" id="A0A1G2D6E5"/>
<comment type="caution">
    <text evidence="1">The sequence shown here is derived from an EMBL/GenBank/DDBJ whole genome shotgun (WGS) entry which is preliminary data.</text>
</comment>
<evidence type="ECO:0000313" key="1">
    <source>
        <dbReference type="EMBL" id="OGZ09196.1"/>
    </source>
</evidence>
<sequence>MTDTNCVGALSSGRQSEDVGAGTVAHVPTAYFPAWKTLFVGGQRLLFGYGFLGILRRERCNMSGIARRMLCSSDFQLSQIPSTVELVALSTSDLGFTNDVTLRDIIDHAQVFGLMHCPHETAPLLRMEYKYQLRGELLVVVTEAIELYGDDLRIFALTRDYIDRWLLGIDGNPNNTWSTRVRFVFMRRPAPIPSFLWSV</sequence>
<protein>
    <submittedName>
        <fullName evidence="1">Uncharacterized protein</fullName>
    </submittedName>
</protein>
<accession>A0A1G2D6E5</accession>
<name>A0A1G2D6E5_9BACT</name>
<proteinExistence type="predicted"/>